<protein>
    <submittedName>
        <fullName evidence="1">Uncharacterized protein</fullName>
    </submittedName>
</protein>
<gene>
    <name evidence="1" type="ORF">KC01_LOCUS2660</name>
</gene>
<accession>A0AAV2J3B1</accession>
<dbReference type="EMBL" id="OZ035832">
    <property type="protein sequence ID" value="CAL1570345.1"/>
    <property type="molecule type" value="Genomic_DNA"/>
</dbReference>
<sequence length="107" mass="11946">MHFRFRVSPGHEKVHLPKSFTAKQLYVLFAQYNLSGPYLSLFVKPVKQLESGVLDSKPGPSSGPSPWVKPPPFFTQLGQVWAPATRWSDPAMEATCRDAHVCRAPPI</sequence>
<proteinExistence type="predicted"/>
<evidence type="ECO:0000313" key="1">
    <source>
        <dbReference type="EMBL" id="CAL1570345.1"/>
    </source>
</evidence>
<name>A0AAV2J3B1_KNICA</name>
<dbReference type="AlphaFoldDB" id="A0AAV2J3B1"/>
<evidence type="ECO:0000313" key="2">
    <source>
        <dbReference type="Proteomes" id="UP001497482"/>
    </source>
</evidence>
<keyword evidence="2" id="KW-1185">Reference proteome</keyword>
<organism evidence="1 2">
    <name type="scientific">Knipowitschia caucasica</name>
    <name type="common">Caucasian dwarf goby</name>
    <name type="synonym">Pomatoschistus caucasicus</name>
    <dbReference type="NCBI Taxonomy" id="637954"/>
    <lineage>
        <taxon>Eukaryota</taxon>
        <taxon>Metazoa</taxon>
        <taxon>Chordata</taxon>
        <taxon>Craniata</taxon>
        <taxon>Vertebrata</taxon>
        <taxon>Euteleostomi</taxon>
        <taxon>Actinopterygii</taxon>
        <taxon>Neopterygii</taxon>
        <taxon>Teleostei</taxon>
        <taxon>Neoteleostei</taxon>
        <taxon>Acanthomorphata</taxon>
        <taxon>Gobiaria</taxon>
        <taxon>Gobiiformes</taxon>
        <taxon>Gobioidei</taxon>
        <taxon>Gobiidae</taxon>
        <taxon>Gobiinae</taxon>
        <taxon>Knipowitschia</taxon>
    </lineage>
</organism>
<dbReference type="Proteomes" id="UP001497482">
    <property type="component" value="Chromosome 10"/>
</dbReference>
<reference evidence="1 2" key="1">
    <citation type="submission" date="2024-04" db="EMBL/GenBank/DDBJ databases">
        <authorList>
            <person name="Waldvogel A.-M."/>
            <person name="Schoenle A."/>
        </authorList>
    </citation>
    <scope>NUCLEOTIDE SEQUENCE [LARGE SCALE GENOMIC DNA]</scope>
</reference>